<keyword evidence="3" id="KW-1185">Reference proteome</keyword>
<feature type="region of interest" description="Disordered" evidence="1">
    <location>
        <begin position="14"/>
        <end position="67"/>
    </location>
</feature>
<gene>
    <name evidence="2" type="ORF">AN215_25845</name>
</gene>
<dbReference type="Proteomes" id="UP000176087">
    <property type="component" value="Unassembled WGS sequence"/>
</dbReference>
<reference evidence="2 3" key="1">
    <citation type="journal article" date="2016" name="Front. Microbiol.">
        <title>Comparative Genomics Analysis of Streptomyces Species Reveals Their Adaptation to the Marine Environment and Their Diversity at the Genomic Level.</title>
        <authorList>
            <person name="Tian X."/>
            <person name="Zhang Z."/>
            <person name="Yang T."/>
            <person name="Chen M."/>
            <person name="Li J."/>
            <person name="Chen F."/>
            <person name="Yang J."/>
            <person name="Li W."/>
            <person name="Zhang B."/>
            <person name="Zhang Z."/>
            <person name="Wu J."/>
            <person name="Zhang C."/>
            <person name="Long L."/>
            <person name="Xiao J."/>
        </authorList>
    </citation>
    <scope>NUCLEOTIDE SEQUENCE [LARGE SCALE GENOMIC DNA]</scope>
    <source>
        <strain evidence="2 3">SCSIO 10390</strain>
    </source>
</reference>
<sequence>MLLRAGVRAGCGRDGVRAAGRLPAGRGRDAGGADDPLLKAAPTALVPQGSCGPGRTGPGDRAGRDRA</sequence>
<dbReference type="EMBL" id="LJGT01000041">
    <property type="protein sequence ID" value="OEU85827.1"/>
    <property type="molecule type" value="Genomic_DNA"/>
</dbReference>
<evidence type="ECO:0000256" key="1">
    <source>
        <dbReference type="SAM" id="MobiDB-lite"/>
    </source>
</evidence>
<evidence type="ECO:0000313" key="3">
    <source>
        <dbReference type="Proteomes" id="UP000176087"/>
    </source>
</evidence>
<protein>
    <submittedName>
        <fullName evidence="2">Uncharacterized protein</fullName>
    </submittedName>
</protein>
<dbReference type="AlphaFoldDB" id="A0A1E7JHA0"/>
<comment type="caution">
    <text evidence="2">The sequence shown here is derived from an EMBL/GenBank/DDBJ whole genome shotgun (WGS) entry which is preliminary data.</text>
</comment>
<evidence type="ECO:0000313" key="2">
    <source>
        <dbReference type="EMBL" id="OEU85827.1"/>
    </source>
</evidence>
<proteinExistence type="predicted"/>
<accession>A0A1E7JHA0</accession>
<name>A0A1E7JHA0_9ACTN</name>
<dbReference type="STRING" id="933944.AN215_25845"/>
<organism evidence="2 3">
    <name type="scientific">Streptomyces abyssalis</name>
    <dbReference type="NCBI Taxonomy" id="933944"/>
    <lineage>
        <taxon>Bacteria</taxon>
        <taxon>Bacillati</taxon>
        <taxon>Actinomycetota</taxon>
        <taxon>Actinomycetes</taxon>
        <taxon>Kitasatosporales</taxon>
        <taxon>Streptomycetaceae</taxon>
        <taxon>Streptomyces</taxon>
    </lineage>
</organism>